<dbReference type="Pfam" id="PF19633">
    <property type="entry name" value="SDG2_C"/>
    <property type="match status" value="1"/>
</dbReference>
<dbReference type="AlphaFoldDB" id="A0AAP0JGG6"/>
<dbReference type="Proteomes" id="UP001419268">
    <property type="component" value="Unassembled WGS sequence"/>
</dbReference>
<evidence type="ECO:0000313" key="2">
    <source>
        <dbReference type="EMBL" id="KAK9133618.1"/>
    </source>
</evidence>
<accession>A0AAP0JGG6</accession>
<dbReference type="InterPro" id="IPR045606">
    <property type="entry name" value="ATXR3_C"/>
</dbReference>
<evidence type="ECO:0000313" key="3">
    <source>
        <dbReference type="Proteomes" id="UP001419268"/>
    </source>
</evidence>
<feature type="domain" description="ATXR3 C-terminal" evidence="1">
    <location>
        <begin position="39"/>
        <end position="100"/>
    </location>
</feature>
<protein>
    <recommendedName>
        <fullName evidence="1">ATXR3 C-terminal domain-containing protein</fullName>
    </recommendedName>
</protein>
<comment type="caution">
    <text evidence="2">The sequence shown here is derived from an EMBL/GenBank/DDBJ whole genome shotgun (WGS) entry which is preliminary data.</text>
</comment>
<dbReference type="PANTHER" id="PTHR46655">
    <property type="entry name" value="HISTONE-LYSINE N-METHYLTRANSFERASE ATXR3"/>
    <property type="match status" value="1"/>
</dbReference>
<sequence>MENESKQTKTGYVDGDSLHDLHLSEATPDVVKLLGTESNEELAPPPLKKLNPEAIVSSIWKGEGSFVEEILQCMTPHVGEDVLNKLKYKIDSHDPSAFDDDYKTVTSPLVYISPLDLGPKHSGKIGPGLKEY</sequence>
<keyword evidence="3" id="KW-1185">Reference proteome</keyword>
<name>A0AAP0JGG6_9MAGN</name>
<reference evidence="2 3" key="1">
    <citation type="submission" date="2024-01" db="EMBL/GenBank/DDBJ databases">
        <title>Genome assemblies of Stephania.</title>
        <authorList>
            <person name="Yang L."/>
        </authorList>
    </citation>
    <scope>NUCLEOTIDE SEQUENCE [LARGE SCALE GENOMIC DNA]</scope>
    <source>
        <strain evidence="2">JXDWG</strain>
        <tissue evidence="2">Leaf</tissue>
    </source>
</reference>
<proteinExistence type="predicted"/>
<dbReference type="PANTHER" id="PTHR46655:SF1">
    <property type="entry name" value="HISTONE-LYSINE N-METHYLTRANSFERASE ATXR3"/>
    <property type="match status" value="1"/>
</dbReference>
<evidence type="ECO:0000259" key="1">
    <source>
        <dbReference type="Pfam" id="PF19633"/>
    </source>
</evidence>
<dbReference type="EMBL" id="JBBNAG010000005">
    <property type="protein sequence ID" value="KAK9133618.1"/>
    <property type="molecule type" value="Genomic_DNA"/>
</dbReference>
<gene>
    <name evidence="2" type="ORF">Scep_013146</name>
</gene>
<organism evidence="2 3">
    <name type="scientific">Stephania cephalantha</name>
    <dbReference type="NCBI Taxonomy" id="152367"/>
    <lineage>
        <taxon>Eukaryota</taxon>
        <taxon>Viridiplantae</taxon>
        <taxon>Streptophyta</taxon>
        <taxon>Embryophyta</taxon>
        <taxon>Tracheophyta</taxon>
        <taxon>Spermatophyta</taxon>
        <taxon>Magnoliopsida</taxon>
        <taxon>Ranunculales</taxon>
        <taxon>Menispermaceae</taxon>
        <taxon>Menispermoideae</taxon>
        <taxon>Cissampelideae</taxon>
        <taxon>Stephania</taxon>
    </lineage>
</organism>